<evidence type="ECO:0000259" key="2">
    <source>
        <dbReference type="Pfam" id="PF07811"/>
    </source>
</evidence>
<dbReference type="Pfam" id="PF07811">
    <property type="entry name" value="TadE"/>
    <property type="match status" value="1"/>
</dbReference>
<dbReference type="InterPro" id="IPR012495">
    <property type="entry name" value="TadE-like_dom"/>
</dbReference>
<name>A0A1H2H788_9PSED</name>
<sequence>MKTSLPHQQKGTAAIEFAAVFVIFFAVFYGMVSYSLPLLLLQSFNQATAEAVRLSVGLDPAMQGYSTAVQTTARSAISDRLRWIPSAFNFNAATHVNTTFVGGLLSVQINYPSANLHAVMPFIVLPGIGSVPQLPATLQAQSSLQF</sequence>
<feature type="transmembrane region" description="Helical" evidence="1">
    <location>
        <begin position="12"/>
        <end position="32"/>
    </location>
</feature>
<dbReference type="OrthoDB" id="5574209at2"/>
<proteinExistence type="predicted"/>
<dbReference type="AlphaFoldDB" id="A0A1H2H788"/>
<organism evidence="3 4">
    <name type="scientific">Pseudomonas orientalis</name>
    <dbReference type="NCBI Taxonomy" id="76758"/>
    <lineage>
        <taxon>Bacteria</taxon>
        <taxon>Pseudomonadati</taxon>
        <taxon>Pseudomonadota</taxon>
        <taxon>Gammaproteobacteria</taxon>
        <taxon>Pseudomonadales</taxon>
        <taxon>Pseudomonadaceae</taxon>
        <taxon>Pseudomonas</taxon>
    </lineage>
</organism>
<keyword evidence="1" id="KW-0812">Transmembrane</keyword>
<dbReference type="RefSeq" id="WP_057726361.1">
    <property type="nucleotide sequence ID" value="NZ_JYLM01000018.1"/>
</dbReference>
<protein>
    <submittedName>
        <fullName evidence="3">TadE-like protein</fullName>
    </submittedName>
</protein>
<keyword evidence="4" id="KW-1185">Reference proteome</keyword>
<dbReference type="EMBL" id="LT629782">
    <property type="protein sequence ID" value="SDU27428.1"/>
    <property type="molecule type" value="Genomic_DNA"/>
</dbReference>
<evidence type="ECO:0000313" key="3">
    <source>
        <dbReference type="EMBL" id="SDU27428.1"/>
    </source>
</evidence>
<keyword evidence="1" id="KW-1133">Transmembrane helix</keyword>
<accession>A0A1H2H788</accession>
<dbReference type="Proteomes" id="UP000183653">
    <property type="component" value="Chromosome I"/>
</dbReference>
<reference evidence="3 4" key="1">
    <citation type="submission" date="2016-10" db="EMBL/GenBank/DDBJ databases">
        <authorList>
            <person name="Varghese N."/>
            <person name="Submissions S."/>
        </authorList>
    </citation>
    <scope>NUCLEOTIDE SEQUENCE [LARGE SCALE GENOMIC DNA]</scope>
    <source>
        <strain evidence="3 4">BS2775</strain>
    </source>
</reference>
<keyword evidence="1" id="KW-0472">Membrane</keyword>
<feature type="domain" description="TadE-like" evidence="2">
    <location>
        <begin position="11"/>
        <end position="53"/>
    </location>
</feature>
<evidence type="ECO:0000313" key="4">
    <source>
        <dbReference type="Proteomes" id="UP000183653"/>
    </source>
</evidence>
<evidence type="ECO:0000256" key="1">
    <source>
        <dbReference type="SAM" id="Phobius"/>
    </source>
</evidence>
<gene>
    <name evidence="3" type="ORF">SAMN04490197_4447</name>
</gene>